<dbReference type="InterPro" id="IPR000352">
    <property type="entry name" value="Pep_chain_release_fac_I"/>
</dbReference>
<dbReference type="PANTHER" id="PTHR43804">
    <property type="entry name" value="LD18447P"/>
    <property type="match status" value="1"/>
</dbReference>
<dbReference type="GeneID" id="66068432"/>
<dbReference type="EMBL" id="BBTG02000029">
    <property type="protein sequence ID" value="GAO19364.1"/>
    <property type="molecule type" value="Genomic_DNA"/>
</dbReference>
<evidence type="ECO:0000256" key="3">
    <source>
        <dbReference type="ARBA" id="ARBA00022917"/>
    </source>
</evidence>
<reference evidence="5" key="1">
    <citation type="journal article" date="2016" name="Genome Announc.">
        <title>Genome Sequence of Ustilaginoidea virens IPU010, a Rice Pathogenic Fungus Causing False Smut.</title>
        <authorList>
            <person name="Kumagai T."/>
            <person name="Ishii T."/>
            <person name="Terai G."/>
            <person name="Umemura M."/>
            <person name="Machida M."/>
            <person name="Asai K."/>
        </authorList>
    </citation>
    <scope>NUCLEOTIDE SEQUENCE [LARGE SCALE GENOMIC DNA]</scope>
    <source>
        <strain evidence="5">IPU010</strain>
    </source>
</reference>
<dbReference type="PANTHER" id="PTHR43804:SF7">
    <property type="entry name" value="LD18447P"/>
    <property type="match status" value="1"/>
</dbReference>
<evidence type="ECO:0000256" key="2">
    <source>
        <dbReference type="ARBA" id="ARBA00022481"/>
    </source>
</evidence>
<accession>A0A063C1M2</accession>
<feature type="domain" description="Prokaryotic-type class I peptide chain release factors" evidence="4">
    <location>
        <begin position="295"/>
        <end position="311"/>
    </location>
</feature>
<dbReference type="SUPFAM" id="SSF75620">
    <property type="entry name" value="Release factor"/>
    <property type="match status" value="1"/>
</dbReference>
<gene>
    <name evidence="6" type="ORF">UV8b_07655</name>
    <name evidence="5" type="ORF">UVI_02045510</name>
</gene>
<sequence length="437" mass="48631">MLPAPWICRSCTRALQRPFKHRPSKLPLARFASRGRPTPQDLPATTSTLAPALVRRAQVLSQEYQLLQQSLATSFDPSRAKRAAELRRVAAALSSWQSTLSAISEIKGIMDDSRIGRELASLSMRELELEAANLAVAEKHLSACLTPQHPFAALPCMIEFRPGPGGLEGRYFADTLFKMYKNLCARRGFRAEVLKYEMADAAGDQSSPAGEMPLQEAILEVRDPGAYNVFRSEAGMHRVQRIPSTESKGRVHTSAVAVWVLPSFPESESAGETSDDDPESDFYLDPKDVRVETMRARGAGGQHVNKTESAIRMTHVPSGTTVSMQDHRSQQRNREDAWKLLRSRVASQRAEQREAEASRLRNSVLSQAQITRGDKIRTYNYNQDRCTEHRAGVDVHNLPSVLEGGETLDRVMDAAREWLVNKELEGVLAEEEAKLGQ</sequence>
<keyword evidence="2" id="KW-0488">Methylation</keyword>
<evidence type="ECO:0000313" key="8">
    <source>
        <dbReference type="Proteomes" id="UP000054053"/>
    </source>
</evidence>
<dbReference type="OrthoDB" id="2019491at2759"/>
<organism evidence="5 8">
    <name type="scientific">Ustilaginoidea virens</name>
    <name type="common">Rice false smut fungus</name>
    <name type="synonym">Villosiclava virens</name>
    <dbReference type="NCBI Taxonomy" id="1159556"/>
    <lineage>
        <taxon>Eukaryota</taxon>
        <taxon>Fungi</taxon>
        <taxon>Dikarya</taxon>
        <taxon>Ascomycota</taxon>
        <taxon>Pezizomycotina</taxon>
        <taxon>Sordariomycetes</taxon>
        <taxon>Hypocreomycetidae</taxon>
        <taxon>Hypocreales</taxon>
        <taxon>Clavicipitaceae</taxon>
        <taxon>Ustilaginoidea</taxon>
    </lineage>
</organism>
<dbReference type="STRING" id="1159556.A0A063C1M2"/>
<evidence type="ECO:0000313" key="5">
    <source>
        <dbReference type="EMBL" id="GAO19364.1"/>
    </source>
</evidence>
<protein>
    <recommendedName>
        <fullName evidence="4">Prokaryotic-type class I peptide chain release factors domain-containing protein</fullName>
    </recommendedName>
</protein>
<dbReference type="Gene3D" id="6.10.140.1950">
    <property type="match status" value="1"/>
</dbReference>
<dbReference type="Proteomes" id="UP000027002">
    <property type="component" value="Chromosome 6"/>
</dbReference>
<dbReference type="KEGG" id="uvi:66068432"/>
<dbReference type="InterPro" id="IPR050057">
    <property type="entry name" value="Prokaryotic/Mito_RF"/>
</dbReference>
<evidence type="ECO:0000259" key="4">
    <source>
        <dbReference type="PROSITE" id="PS00745"/>
    </source>
</evidence>
<dbReference type="InterPro" id="IPR005139">
    <property type="entry name" value="PCRF"/>
</dbReference>
<dbReference type="FunFam" id="3.30.160.20:FF:000004">
    <property type="entry name" value="Peptide chain release factor 1"/>
    <property type="match status" value="1"/>
</dbReference>
<proteinExistence type="inferred from homology"/>
<evidence type="ECO:0000313" key="6">
    <source>
        <dbReference type="EMBL" id="QUC23414.1"/>
    </source>
</evidence>
<dbReference type="GO" id="GO:0003747">
    <property type="term" value="F:translation release factor activity"/>
    <property type="evidence" value="ECO:0007669"/>
    <property type="project" value="EnsemblFungi"/>
</dbReference>
<dbReference type="Gene3D" id="3.30.160.20">
    <property type="match status" value="1"/>
</dbReference>
<dbReference type="PROSITE" id="PS00745">
    <property type="entry name" value="RF_PROK_I"/>
    <property type="match status" value="1"/>
</dbReference>
<keyword evidence="7" id="KW-1185">Reference proteome</keyword>
<dbReference type="SMART" id="SM00937">
    <property type="entry name" value="PCRF"/>
    <property type="match status" value="1"/>
</dbReference>
<evidence type="ECO:0000313" key="7">
    <source>
        <dbReference type="Proteomes" id="UP000027002"/>
    </source>
</evidence>
<dbReference type="RefSeq" id="XP_043001087.1">
    <property type="nucleotide sequence ID" value="XM_043145152.1"/>
</dbReference>
<reference evidence="6" key="3">
    <citation type="submission" date="2020-03" db="EMBL/GenBank/DDBJ databases">
        <title>A mixture of massive structural variations and highly conserved coding sequences in Ustilaginoidea virens genome.</title>
        <authorList>
            <person name="Zhang K."/>
            <person name="Zhao Z."/>
            <person name="Zhang Z."/>
            <person name="Li Y."/>
            <person name="Hsiang T."/>
            <person name="Sun W."/>
        </authorList>
    </citation>
    <scope>NUCLEOTIDE SEQUENCE</scope>
    <source>
        <strain evidence="6">UV-8b</strain>
    </source>
</reference>
<dbReference type="AlphaFoldDB" id="A0A063C1M2"/>
<dbReference type="HOGENOM" id="CLU_036856_0_8_1"/>
<keyword evidence="3" id="KW-0648">Protein biosynthesis</keyword>
<dbReference type="Pfam" id="PF00472">
    <property type="entry name" value="RF-1"/>
    <property type="match status" value="1"/>
</dbReference>
<dbReference type="Pfam" id="PF03462">
    <property type="entry name" value="PCRF"/>
    <property type="match status" value="1"/>
</dbReference>
<name>A0A063C1M2_USTVR</name>
<evidence type="ECO:0000256" key="1">
    <source>
        <dbReference type="ARBA" id="ARBA00010835"/>
    </source>
</evidence>
<dbReference type="EMBL" id="CP072758">
    <property type="protein sequence ID" value="QUC23414.1"/>
    <property type="molecule type" value="Genomic_DNA"/>
</dbReference>
<dbReference type="InterPro" id="IPR045853">
    <property type="entry name" value="Pep_chain_release_fac_I_sf"/>
</dbReference>
<comment type="similarity">
    <text evidence="1">Belongs to the prokaryotic/mitochondrial release factor family.</text>
</comment>
<dbReference type="GO" id="GO:0005743">
    <property type="term" value="C:mitochondrial inner membrane"/>
    <property type="evidence" value="ECO:0007669"/>
    <property type="project" value="EnsemblFungi"/>
</dbReference>
<dbReference type="Gene3D" id="3.30.70.1660">
    <property type="match status" value="1"/>
</dbReference>
<reference evidence="8" key="2">
    <citation type="journal article" date="2016" name="Genome Announc.">
        <title>Genome sequence of Ustilaginoidea virens IPU010, a rice pathogenic fungus causing false smut.</title>
        <authorList>
            <person name="Kumagai T."/>
            <person name="Ishii T."/>
            <person name="Terai G."/>
            <person name="Umemura M."/>
            <person name="Machida M."/>
            <person name="Asai K."/>
        </authorList>
    </citation>
    <scope>NUCLEOTIDE SEQUENCE [LARGE SCALE GENOMIC DNA]</scope>
    <source>
        <strain evidence="8">IPU010</strain>
    </source>
</reference>
<dbReference type="GO" id="GO:0070126">
    <property type="term" value="P:mitochondrial translational termination"/>
    <property type="evidence" value="ECO:0007669"/>
    <property type="project" value="EnsemblFungi"/>
</dbReference>
<dbReference type="Proteomes" id="UP000054053">
    <property type="component" value="Unassembled WGS sequence"/>
</dbReference>